<dbReference type="Gene3D" id="3.40.50.300">
    <property type="entry name" value="P-loop containing nucleotide triphosphate hydrolases"/>
    <property type="match status" value="1"/>
</dbReference>
<organism evidence="6 7">
    <name type="scientific">Edaphosphingomonas haloaromaticamans</name>
    <dbReference type="NCBI Taxonomy" id="653954"/>
    <lineage>
        <taxon>Bacteria</taxon>
        <taxon>Pseudomonadati</taxon>
        <taxon>Pseudomonadota</taxon>
        <taxon>Alphaproteobacteria</taxon>
        <taxon>Sphingomonadales</taxon>
        <taxon>Rhizorhabdaceae</taxon>
        <taxon>Edaphosphingomonas</taxon>
    </lineage>
</organism>
<dbReference type="InterPro" id="IPR017871">
    <property type="entry name" value="ABC_transporter-like_CS"/>
</dbReference>
<dbReference type="AlphaFoldDB" id="A0A1S1HBI8"/>
<dbReference type="Pfam" id="PF00005">
    <property type="entry name" value="ABC_tran"/>
    <property type="match status" value="1"/>
</dbReference>
<reference evidence="6 7" key="1">
    <citation type="submission" date="2016-09" db="EMBL/GenBank/DDBJ databases">
        <title>Metabolic pathway, cell adaptation mechanisms and a novel monoxygenase revealed through proteogenomic-transcription analysis of a Sphingomonas haloaromaticamans strain degrading the fungicide ortho-phenylphenol.</title>
        <authorList>
            <person name="Perruchon C."/>
            <person name="Papadopoulou E.S."/>
            <person name="Rousidou C."/>
            <person name="Vasileiadis S."/>
            <person name="Tanou G."/>
            <person name="Amoutzias G."/>
            <person name="Molassiotis A."/>
            <person name="Karpouzas D.G."/>
        </authorList>
    </citation>
    <scope>NUCLEOTIDE SEQUENCE [LARGE SCALE GENOMIC DNA]</scope>
    <source>
        <strain evidence="6 7">P3</strain>
    </source>
</reference>
<dbReference type="EMBL" id="MIPT01000001">
    <property type="protein sequence ID" value="OHT18673.1"/>
    <property type="molecule type" value="Genomic_DNA"/>
</dbReference>
<protein>
    <submittedName>
        <fullName evidence="6">Aliphatic sulfonates import ATP-binding protein SsuB</fullName>
        <ecNumber evidence="6">3.6.3.-</ecNumber>
    </submittedName>
</protein>
<evidence type="ECO:0000313" key="6">
    <source>
        <dbReference type="EMBL" id="OHT18673.1"/>
    </source>
</evidence>
<accession>A0A1S1HBI8</accession>
<name>A0A1S1HBI8_9SPHN</name>
<comment type="caution">
    <text evidence="6">The sequence shown here is derived from an EMBL/GenBank/DDBJ whole genome shotgun (WGS) entry which is preliminary data.</text>
</comment>
<evidence type="ECO:0000256" key="2">
    <source>
        <dbReference type="ARBA" id="ARBA00022448"/>
    </source>
</evidence>
<keyword evidence="6" id="KW-0378">Hydrolase</keyword>
<dbReference type="EC" id="3.6.3.-" evidence="6"/>
<dbReference type="PROSITE" id="PS00211">
    <property type="entry name" value="ABC_TRANSPORTER_1"/>
    <property type="match status" value="1"/>
</dbReference>
<gene>
    <name evidence="6" type="primary">ssuB_1</name>
    <name evidence="6" type="ORF">BHE75_00647</name>
</gene>
<evidence type="ECO:0000256" key="4">
    <source>
        <dbReference type="ARBA" id="ARBA00022840"/>
    </source>
</evidence>
<dbReference type="GO" id="GO:0005524">
    <property type="term" value="F:ATP binding"/>
    <property type="evidence" value="ECO:0007669"/>
    <property type="project" value="UniProtKB-KW"/>
</dbReference>
<dbReference type="InterPro" id="IPR050166">
    <property type="entry name" value="ABC_transporter_ATP-bind"/>
</dbReference>
<feature type="domain" description="ABC transporter" evidence="5">
    <location>
        <begin position="1"/>
        <end position="172"/>
    </location>
</feature>
<keyword evidence="3" id="KW-0547">Nucleotide-binding</keyword>
<dbReference type="SUPFAM" id="SSF52540">
    <property type="entry name" value="P-loop containing nucleoside triphosphate hydrolases"/>
    <property type="match status" value="1"/>
</dbReference>
<sequence length="188" mass="21444">MGTTTEDYQRHTKFGFVFQEAGLFPWKTVLQNILLPLDIAEIGQPHTRLDRARSLLDMMRLGDFANHYPAQLSGGMRQRISIARAISYEPEILLMDEPFGALDDFTRREIHDELIRIWSRRPMTIILVTHSLPEALHLSDRIVIMAPRPGRVREIVAVLNPRQASGRGQHGENYLAQLDQLEASIHAA</sequence>
<evidence type="ECO:0000256" key="1">
    <source>
        <dbReference type="ARBA" id="ARBA00005417"/>
    </source>
</evidence>
<dbReference type="Proteomes" id="UP000179467">
    <property type="component" value="Unassembled WGS sequence"/>
</dbReference>
<evidence type="ECO:0000313" key="7">
    <source>
        <dbReference type="Proteomes" id="UP000179467"/>
    </source>
</evidence>
<dbReference type="PANTHER" id="PTHR42788">
    <property type="entry name" value="TAURINE IMPORT ATP-BINDING PROTEIN-RELATED"/>
    <property type="match status" value="1"/>
</dbReference>
<evidence type="ECO:0000259" key="5">
    <source>
        <dbReference type="PROSITE" id="PS50893"/>
    </source>
</evidence>
<keyword evidence="7" id="KW-1185">Reference proteome</keyword>
<dbReference type="PROSITE" id="PS50893">
    <property type="entry name" value="ABC_TRANSPORTER_2"/>
    <property type="match status" value="1"/>
</dbReference>
<proteinExistence type="inferred from homology"/>
<dbReference type="PANTHER" id="PTHR42788:SF20">
    <property type="entry name" value="ABC TRANSPORTER ATP-BINDING PROTEIN"/>
    <property type="match status" value="1"/>
</dbReference>
<comment type="similarity">
    <text evidence="1">Belongs to the ABC transporter superfamily.</text>
</comment>
<dbReference type="InterPro" id="IPR027417">
    <property type="entry name" value="P-loop_NTPase"/>
</dbReference>
<keyword evidence="4 6" id="KW-0067">ATP-binding</keyword>
<keyword evidence="2" id="KW-0813">Transport</keyword>
<dbReference type="InterPro" id="IPR003439">
    <property type="entry name" value="ABC_transporter-like_ATP-bd"/>
</dbReference>
<dbReference type="GO" id="GO:0016887">
    <property type="term" value="F:ATP hydrolysis activity"/>
    <property type="evidence" value="ECO:0007669"/>
    <property type="project" value="InterPro"/>
</dbReference>
<evidence type="ECO:0000256" key="3">
    <source>
        <dbReference type="ARBA" id="ARBA00022741"/>
    </source>
</evidence>